<organism evidence="1 2">
    <name type="scientific">Neonectria magnoliae</name>
    <dbReference type="NCBI Taxonomy" id="2732573"/>
    <lineage>
        <taxon>Eukaryota</taxon>
        <taxon>Fungi</taxon>
        <taxon>Dikarya</taxon>
        <taxon>Ascomycota</taxon>
        <taxon>Pezizomycotina</taxon>
        <taxon>Sordariomycetes</taxon>
        <taxon>Hypocreomycetidae</taxon>
        <taxon>Hypocreales</taxon>
        <taxon>Nectriaceae</taxon>
        <taxon>Neonectria</taxon>
    </lineage>
</organism>
<dbReference type="InterPro" id="IPR037104">
    <property type="entry name" value="Annexin_sf"/>
</dbReference>
<dbReference type="PANTHER" id="PTHR10502:SF107">
    <property type="entry name" value="ANNEXIN ANXC4 (AFU_ORTHOLOGUE AFUA_3G07020)"/>
    <property type="match status" value="1"/>
</dbReference>
<comment type="caution">
    <text evidence="1">The sequence shown here is derived from an EMBL/GenBank/DDBJ whole genome shotgun (WGS) entry which is preliminary data.</text>
</comment>
<evidence type="ECO:0000313" key="1">
    <source>
        <dbReference type="EMBL" id="KAK7432030.1"/>
    </source>
</evidence>
<dbReference type="Gene3D" id="1.10.220.10">
    <property type="entry name" value="Annexin"/>
    <property type="match status" value="1"/>
</dbReference>
<dbReference type="EMBL" id="JAZAVK010000007">
    <property type="protein sequence ID" value="KAK7432030.1"/>
    <property type="molecule type" value="Genomic_DNA"/>
</dbReference>
<reference evidence="1 2" key="1">
    <citation type="journal article" date="2025" name="Microbiol. Resour. Announc.">
        <title>Draft genome sequences for Neonectria magnoliae and Neonectria punicea, canker pathogens of Liriodendron tulipifera and Acer saccharum in West Virginia.</title>
        <authorList>
            <person name="Petronek H.M."/>
            <person name="Kasson M.T."/>
            <person name="Metheny A.M."/>
            <person name="Stauder C.M."/>
            <person name="Lovett B."/>
            <person name="Lynch S.C."/>
            <person name="Garnas J.R."/>
            <person name="Kasson L.R."/>
            <person name="Stajich J.E."/>
        </authorList>
    </citation>
    <scope>NUCLEOTIDE SEQUENCE [LARGE SCALE GENOMIC DNA]</scope>
    <source>
        <strain evidence="1 2">NRRL 64651</strain>
    </source>
</reference>
<name>A0ABR1IEG5_9HYPO</name>
<proteinExistence type="predicted"/>
<accession>A0ABR1IEG5</accession>
<protein>
    <recommendedName>
        <fullName evidence="3">Annexin</fullName>
    </recommendedName>
</protein>
<evidence type="ECO:0008006" key="3">
    <source>
        <dbReference type="Google" id="ProtNLM"/>
    </source>
</evidence>
<gene>
    <name evidence="1" type="ORF">QQZ08_001320</name>
</gene>
<dbReference type="PANTHER" id="PTHR10502">
    <property type="entry name" value="ANNEXIN"/>
    <property type="match status" value="1"/>
</dbReference>
<dbReference type="Proteomes" id="UP001498421">
    <property type="component" value="Unassembled WGS sequence"/>
</dbReference>
<evidence type="ECO:0000313" key="2">
    <source>
        <dbReference type="Proteomes" id="UP001498421"/>
    </source>
</evidence>
<sequence length="176" mass="20453">MTREQVMKRRIGYKQLVGVNVSKHIRVRLQDRDMNLMKACYATALGQWESEALWVYFWYQDDKTRRELLIEALMGRTNDEITAIKHAFKDKKYSDSLTEAMEAELKEDKFKRAVLEVLLEARIEDYGHSGQLPIDKDFVEDGADLLRKATLSEEDGETAMLGVVVQRSDSHLHEIM</sequence>
<dbReference type="SUPFAM" id="SSF47874">
    <property type="entry name" value="Annexin"/>
    <property type="match status" value="1"/>
</dbReference>
<keyword evidence="2" id="KW-1185">Reference proteome</keyword>